<feature type="domain" description="Thiamine-binding protein" evidence="2">
    <location>
        <begin position="11"/>
        <end position="101"/>
    </location>
</feature>
<dbReference type="InterPro" id="IPR051614">
    <property type="entry name" value="UPF0045_domain"/>
</dbReference>
<dbReference type="EMBL" id="KV454213">
    <property type="protein sequence ID" value="ODQ57794.1"/>
    <property type="molecule type" value="Genomic_DNA"/>
</dbReference>
<gene>
    <name evidence="3" type="ORF">WICANDRAFT_34968</name>
</gene>
<keyword evidence="4" id="KW-1185">Reference proteome</keyword>
<dbReference type="OrthoDB" id="5587367at2759"/>
<evidence type="ECO:0000313" key="4">
    <source>
        <dbReference type="Proteomes" id="UP000094112"/>
    </source>
</evidence>
<dbReference type="InterPro" id="IPR029756">
    <property type="entry name" value="MTH1187/YkoF-like"/>
</dbReference>
<evidence type="ECO:0000313" key="3">
    <source>
        <dbReference type="EMBL" id="ODQ57794.1"/>
    </source>
</evidence>
<organism evidence="3 4">
    <name type="scientific">Wickerhamomyces anomalus (strain ATCC 58044 / CBS 1984 / NCYC 433 / NRRL Y-366-8)</name>
    <name type="common">Yeast</name>
    <name type="synonym">Hansenula anomala</name>
    <dbReference type="NCBI Taxonomy" id="683960"/>
    <lineage>
        <taxon>Eukaryota</taxon>
        <taxon>Fungi</taxon>
        <taxon>Dikarya</taxon>
        <taxon>Ascomycota</taxon>
        <taxon>Saccharomycotina</taxon>
        <taxon>Saccharomycetes</taxon>
        <taxon>Phaffomycetales</taxon>
        <taxon>Wickerhamomycetaceae</taxon>
        <taxon>Wickerhamomyces</taxon>
    </lineage>
</organism>
<evidence type="ECO:0000259" key="2">
    <source>
        <dbReference type="Pfam" id="PF01910"/>
    </source>
</evidence>
<dbReference type="SUPFAM" id="SSF89957">
    <property type="entry name" value="MTH1187/YkoF-like"/>
    <property type="match status" value="1"/>
</dbReference>
<dbReference type="AlphaFoldDB" id="A0A1E3NXG5"/>
<dbReference type="GO" id="GO:0005829">
    <property type="term" value="C:cytosol"/>
    <property type="evidence" value="ECO:0007669"/>
    <property type="project" value="TreeGrafter"/>
</dbReference>
<dbReference type="NCBIfam" id="TIGR00106">
    <property type="entry name" value="MTH1187 family thiamine-binding protein"/>
    <property type="match status" value="1"/>
</dbReference>
<dbReference type="PANTHER" id="PTHR33777:SF1">
    <property type="entry name" value="UPF0045 PROTEIN ECM15"/>
    <property type="match status" value="1"/>
</dbReference>
<dbReference type="InterPro" id="IPR002767">
    <property type="entry name" value="Thiamine_BP"/>
</dbReference>
<dbReference type="RefSeq" id="XP_019037001.1">
    <property type="nucleotide sequence ID" value="XM_019182258.1"/>
</dbReference>
<accession>A0A1E3NXG5</accession>
<comment type="similarity">
    <text evidence="1">Belongs to the UPF0045 family.</text>
</comment>
<sequence>MSQPVKLHCLADVCIIPIGTGSASVSDEVAKVQLYLEKSGIKHTLHSAGSTLEGEWSECCNVIGQLHEMLHKEGVLRVQSDIRIGTRTDKSQTAQDKIDIVQEKMKKGFN</sequence>
<dbReference type="PANTHER" id="PTHR33777">
    <property type="entry name" value="UPF0045 PROTEIN ECM15"/>
    <property type="match status" value="1"/>
</dbReference>
<dbReference type="GeneID" id="30199504"/>
<proteinExistence type="inferred from homology"/>
<protein>
    <recommendedName>
        <fullName evidence="2">Thiamine-binding protein domain-containing protein</fullName>
    </recommendedName>
</protein>
<name>A0A1E3NXG5_WICAA</name>
<reference evidence="3 4" key="1">
    <citation type="journal article" date="2016" name="Proc. Natl. Acad. Sci. U.S.A.">
        <title>Comparative genomics of biotechnologically important yeasts.</title>
        <authorList>
            <person name="Riley R."/>
            <person name="Haridas S."/>
            <person name="Wolfe K.H."/>
            <person name="Lopes M.R."/>
            <person name="Hittinger C.T."/>
            <person name="Goeker M."/>
            <person name="Salamov A.A."/>
            <person name="Wisecaver J.H."/>
            <person name="Long T.M."/>
            <person name="Calvey C.H."/>
            <person name="Aerts A.L."/>
            <person name="Barry K.W."/>
            <person name="Choi C."/>
            <person name="Clum A."/>
            <person name="Coughlan A.Y."/>
            <person name="Deshpande S."/>
            <person name="Douglass A.P."/>
            <person name="Hanson S.J."/>
            <person name="Klenk H.-P."/>
            <person name="LaButti K.M."/>
            <person name="Lapidus A."/>
            <person name="Lindquist E.A."/>
            <person name="Lipzen A.M."/>
            <person name="Meier-Kolthoff J.P."/>
            <person name="Ohm R.A."/>
            <person name="Otillar R.P."/>
            <person name="Pangilinan J.L."/>
            <person name="Peng Y."/>
            <person name="Rokas A."/>
            <person name="Rosa C.A."/>
            <person name="Scheuner C."/>
            <person name="Sibirny A.A."/>
            <person name="Slot J.C."/>
            <person name="Stielow J.B."/>
            <person name="Sun H."/>
            <person name="Kurtzman C.P."/>
            <person name="Blackwell M."/>
            <person name="Grigoriev I.V."/>
            <person name="Jeffries T.W."/>
        </authorList>
    </citation>
    <scope>NUCLEOTIDE SEQUENCE [LARGE SCALE GENOMIC DNA]</scope>
    <source>
        <strain evidence="4">ATCC 58044 / CBS 1984 / NCYC 433 / NRRL Y-366-8</strain>
    </source>
</reference>
<dbReference type="Proteomes" id="UP000094112">
    <property type="component" value="Unassembled WGS sequence"/>
</dbReference>
<dbReference type="Pfam" id="PF01910">
    <property type="entry name" value="Thiamine_BP"/>
    <property type="match status" value="1"/>
</dbReference>
<evidence type="ECO:0000256" key="1">
    <source>
        <dbReference type="ARBA" id="ARBA00010272"/>
    </source>
</evidence>
<dbReference type="Gene3D" id="3.30.70.930">
    <property type="match status" value="1"/>
</dbReference>